<dbReference type="InterPro" id="IPR050149">
    <property type="entry name" value="Collagen_superfamily"/>
</dbReference>
<dbReference type="InterPro" id="IPR036772">
    <property type="entry name" value="SRCR-like_dom_sf"/>
</dbReference>
<dbReference type="EMBL" id="JAHDVG010000464">
    <property type="protein sequence ID" value="KAH1184656.1"/>
    <property type="molecule type" value="Genomic_DNA"/>
</dbReference>
<dbReference type="GO" id="GO:0005615">
    <property type="term" value="C:extracellular space"/>
    <property type="evidence" value="ECO:0007669"/>
    <property type="project" value="TreeGrafter"/>
</dbReference>
<keyword evidence="5" id="KW-0735">Signal-anchor</keyword>
<feature type="compositionally biased region" description="Basic and acidic residues" evidence="12">
    <location>
        <begin position="310"/>
        <end position="322"/>
    </location>
</feature>
<evidence type="ECO:0000256" key="12">
    <source>
        <dbReference type="SAM" id="MobiDB-lite"/>
    </source>
</evidence>
<keyword evidence="16" id="KW-1185">Reference proteome</keyword>
<evidence type="ECO:0000256" key="10">
    <source>
        <dbReference type="ARBA" id="ARBA00023180"/>
    </source>
</evidence>
<gene>
    <name evidence="15" type="ORF">KIL84_012597</name>
</gene>
<feature type="transmembrane region" description="Helical" evidence="13">
    <location>
        <begin position="169"/>
        <end position="192"/>
    </location>
</feature>
<protein>
    <recommendedName>
        <fullName evidence="14">SRCR domain-containing protein</fullName>
    </recommendedName>
</protein>
<keyword evidence="4 13" id="KW-0812">Transmembrane</keyword>
<keyword evidence="7 13" id="KW-0472">Membrane</keyword>
<feature type="compositionally biased region" description="Basic and acidic residues" evidence="12">
    <location>
        <begin position="500"/>
        <end position="509"/>
    </location>
</feature>
<keyword evidence="3" id="KW-0272">Extracellular matrix</keyword>
<keyword evidence="9" id="KW-0675">Receptor</keyword>
<organism evidence="15 16">
    <name type="scientific">Mauremys mutica</name>
    <name type="common">yellowpond turtle</name>
    <dbReference type="NCBI Taxonomy" id="74926"/>
    <lineage>
        <taxon>Eukaryota</taxon>
        <taxon>Metazoa</taxon>
        <taxon>Chordata</taxon>
        <taxon>Craniata</taxon>
        <taxon>Vertebrata</taxon>
        <taxon>Euteleostomi</taxon>
        <taxon>Archelosauria</taxon>
        <taxon>Testudinata</taxon>
        <taxon>Testudines</taxon>
        <taxon>Cryptodira</taxon>
        <taxon>Durocryptodira</taxon>
        <taxon>Testudinoidea</taxon>
        <taxon>Geoemydidae</taxon>
        <taxon>Geoemydinae</taxon>
        <taxon>Mauremys</taxon>
    </lineage>
</organism>
<dbReference type="PROSITE" id="PS50287">
    <property type="entry name" value="SRCR_2"/>
    <property type="match status" value="1"/>
</dbReference>
<dbReference type="SMART" id="SM00202">
    <property type="entry name" value="SR"/>
    <property type="match status" value="1"/>
</dbReference>
<evidence type="ECO:0000256" key="2">
    <source>
        <dbReference type="ARBA" id="ARBA00004606"/>
    </source>
</evidence>
<dbReference type="Pfam" id="PF00530">
    <property type="entry name" value="SRCR"/>
    <property type="match status" value="1"/>
</dbReference>
<dbReference type="Pfam" id="PF01391">
    <property type="entry name" value="Collagen"/>
    <property type="match status" value="1"/>
</dbReference>
<comment type="caution">
    <text evidence="15">The sequence shown here is derived from an EMBL/GenBank/DDBJ whole genome shotgun (WGS) entry which is preliminary data.</text>
</comment>
<proteinExistence type="predicted"/>
<evidence type="ECO:0000256" key="5">
    <source>
        <dbReference type="ARBA" id="ARBA00022968"/>
    </source>
</evidence>
<comment type="subcellular location">
    <subcellularLocation>
        <location evidence="2">Membrane</location>
        <topology evidence="2">Single-pass type II membrane protein</topology>
    </subcellularLocation>
    <subcellularLocation>
        <location evidence="1">Secreted</location>
        <location evidence="1">Extracellular space</location>
        <location evidence="1">Extracellular matrix</location>
    </subcellularLocation>
</comment>
<evidence type="ECO:0000256" key="7">
    <source>
        <dbReference type="ARBA" id="ARBA00023136"/>
    </source>
</evidence>
<keyword evidence="6 13" id="KW-1133">Transmembrane helix</keyword>
<dbReference type="PROSITE" id="PS00420">
    <property type="entry name" value="SRCR_1"/>
    <property type="match status" value="1"/>
</dbReference>
<dbReference type="Gene3D" id="3.10.250.10">
    <property type="entry name" value="SRCR-like domain"/>
    <property type="match status" value="1"/>
</dbReference>
<feature type="compositionally biased region" description="Gly residues" evidence="12">
    <location>
        <begin position="346"/>
        <end position="355"/>
    </location>
</feature>
<evidence type="ECO:0000256" key="6">
    <source>
        <dbReference type="ARBA" id="ARBA00022989"/>
    </source>
</evidence>
<evidence type="ECO:0000256" key="9">
    <source>
        <dbReference type="ARBA" id="ARBA00023170"/>
    </source>
</evidence>
<dbReference type="FunFam" id="3.10.250.10:FF:000011">
    <property type="entry name" value="Scavenger receptor class A member 5"/>
    <property type="match status" value="1"/>
</dbReference>
<dbReference type="PANTHER" id="PTHR24023:SF1082">
    <property type="entry name" value="COLLAGEN TRIPLE HELIX REPEAT"/>
    <property type="match status" value="1"/>
</dbReference>
<evidence type="ECO:0000256" key="11">
    <source>
        <dbReference type="PROSITE-ProRule" id="PRU00196"/>
    </source>
</evidence>
<evidence type="ECO:0000256" key="8">
    <source>
        <dbReference type="ARBA" id="ARBA00023157"/>
    </source>
</evidence>
<feature type="domain" description="SRCR" evidence="14">
    <location>
        <begin position="530"/>
        <end position="631"/>
    </location>
</feature>
<evidence type="ECO:0000256" key="3">
    <source>
        <dbReference type="ARBA" id="ARBA00022530"/>
    </source>
</evidence>
<evidence type="ECO:0000256" key="13">
    <source>
        <dbReference type="SAM" id="Phobius"/>
    </source>
</evidence>
<dbReference type="GO" id="GO:0016020">
    <property type="term" value="C:membrane"/>
    <property type="evidence" value="ECO:0007669"/>
    <property type="project" value="UniProtKB-SubCell"/>
</dbReference>
<name>A0A9D3XSC2_9SAUR</name>
<evidence type="ECO:0000259" key="14">
    <source>
        <dbReference type="PROSITE" id="PS50287"/>
    </source>
</evidence>
<evidence type="ECO:0000313" key="15">
    <source>
        <dbReference type="EMBL" id="KAH1184656.1"/>
    </source>
</evidence>
<keyword evidence="10" id="KW-0325">Glycoprotein</keyword>
<dbReference type="SUPFAM" id="SSF56487">
    <property type="entry name" value="SRCR-like"/>
    <property type="match status" value="1"/>
</dbReference>
<feature type="compositionally biased region" description="Basic and acidic residues" evidence="12">
    <location>
        <begin position="416"/>
        <end position="425"/>
    </location>
</feature>
<dbReference type="PANTHER" id="PTHR24023">
    <property type="entry name" value="COLLAGEN ALPHA"/>
    <property type="match status" value="1"/>
</dbReference>
<reference evidence="15" key="1">
    <citation type="submission" date="2021-09" db="EMBL/GenBank/DDBJ databases">
        <title>The genome of Mauremys mutica provides insights into the evolution of semi-aquatic lifestyle.</title>
        <authorList>
            <person name="Gong S."/>
            <person name="Gao Y."/>
        </authorList>
    </citation>
    <scope>NUCLEOTIDE SEQUENCE</scope>
    <source>
        <strain evidence="15">MM-2020</strain>
        <tissue evidence="15">Muscle</tissue>
    </source>
</reference>
<dbReference type="Proteomes" id="UP000827986">
    <property type="component" value="Unassembled WGS sequence"/>
</dbReference>
<dbReference type="GO" id="GO:0031012">
    <property type="term" value="C:extracellular matrix"/>
    <property type="evidence" value="ECO:0007669"/>
    <property type="project" value="TreeGrafter"/>
</dbReference>
<dbReference type="PRINTS" id="PR00258">
    <property type="entry name" value="SPERACTRCPTR"/>
</dbReference>
<accession>A0A9D3XSC2</accession>
<dbReference type="InterPro" id="IPR001190">
    <property type="entry name" value="SRCR"/>
</dbReference>
<feature type="region of interest" description="Disordered" evidence="12">
    <location>
        <begin position="270"/>
        <end position="527"/>
    </location>
</feature>
<evidence type="ECO:0000256" key="4">
    <source>
        <dbReference type="ARBA" id="ARBA00022692"/>
    </source>
</evidence>
<keyword evidence="8 11" id="KW-1015">Disulfide bond</keyword>
<feature type="disulfide bond" evidence="11">
    <location>
        <begin position="600"/>
        <end position="610"/>
    </location>
</feature>
<dbReference type="InterPro" id="IPR008160">
    <property type="entry name" value="Collagen"/>
</dbReference>
<comment type="caution">
    <text evidence="11">Lacks conserved residue(s) required for the propagation of feature annotation.</text>
</comment>
<feature type="region of interest" description="Disordered" evidence="12">
    <location>
        <begin position="38"/>
        <end position="58"/>
    </location>
</feature>
<evidence type="ECO:0000313" key="16">
    <source>
        <dbReference type="Proteomes" id="UP000827986"/>
    </source>
</evidence>
<keyword evidence="3" id="KW-0964">Secreted</keyword>
<sequence length="631" mass="66356">MPHELQGERVGKTTSIDVIALKQMRLLVTPLHNQSQSIGAARDSTAGSEASQKPAGASSYSEYAAEAKEANPISDRAFILTAAAILRANWLLSLHAGRLLRKVEIKYMDSRLTIKKITMENPKSYNEDGISNNTKTFTMSDKIRFASSGTTTFELYEPHSKKKPSACCVWTALAIYIMALTLGLGLLALKVFNMQEEIRKLQREDDSHLAEELVSPFYNETLPERSFYRKNPRGEEPLIESLEEEINTIRVSNHHLWMRMNNITLAAGQLGIKGEPGPPGGKGEKGDMGLRGPAGSKGEPGSKGIGFPGEKGEKGNPGEKGAEGLSGPGGAQKGEKGSSGKDGTPGIPGGVGAPGAKGDKGEAGIEGPNGTKGDQGLRGPPGEDGSKGDRGLTGPKGEPGMKGDRGPTGLQGSKGEVGEKGEMGHRGQTGAPGNKGDAGRVGAPGFPGQKGEAGIPGERGPEGEKGQRGVAGIPGPKGEQGDSGFRGQHGESRQCIPGPKGERGMKGSKGDMGPRGLPGSKAGSYSDPQIRLVGTAKEGRVEILYKGKWGTICDDKWDKSDGNVVCKMLGYSHAVRIMTAPTPLTPEKVSDPIWLDNVECSGTEASIFDCEKSDWEVHDCSHSEDAGVECA</sequence>
<evidence type="ECO:0000256" key="1">
    <source>
        <dbReference type="ARBA" id="ARBA00004498"/>
    </source>
</evidence>
<dbReference type="AlphaFoldDB" id="A0A9D3XSC2"/>